<evidence type="ECO:0000256" key="1">
    <source>
        <dbReference type="SAM" id="Phobius"/>
    </source>
</evidence>
<evidence type="ECO:0000313" key="3">
    <source>
        <dbReference type="Proteomes" id="UP000267524"/>
    </source>
</evidence>
<dbReference type="AlphaFoldDB" id="A0A3M7LFH3"/>
<keyword evidence="1" id="KW-1133">Transmembrane helix</keyword>
<keyword evidence="3" id="KW-1185">Reference proteome</keyword>
<sequence length="733" mass="78891">MNSSFTILIMIHGTLKKHPKKQESMVLNTSIYTFLIKFYFFIVFKQLITEKKLMYKKLTLVFGCLLLLVAVNCSDENNLLPENNVTSGNEITDGSVTLRYGGGDLDKNLNFVNTKLSFVNLSEDAGELSNASTQASVTYTPNLSGAIAATGSNWYNINNSETYYIPEGTTFTGGFNFNSAGKIIILGNLGGSNWINVPNNGRVEVGPTGKILSTANFHLNNGGLLYNYGVANYTTNSVDGIIYNYNELAFKNAISLNSSSTVNNYCKMTFESQTNYLNAKLNNEGYLIFTKGFHINSSGNLNLIPGSYTEVTGGTVSMDGKISNSGSGYARMDFSNASLGYLNATPAVTGPVDLNFTNTNYTIFQGTNNTKITSQVTLNGNAYIAASGCVPQKGVPPCNNSQLQFTLLANVTSPTVNSAILSATSVKMLNGLAYVSYHTNDNLYGSSPYGALRVFNVSDNANPSLISEAIFNKVEFNDVNVDNGILYAVGGDKNGARLVTAPLANGTFNTQDLTLFKDYKLPSSSGKGSIFYNNSLWAVTGATGGGYFKLNPASNYSVSEQVYSTGDRSKYVARNDAYQVFFAVEANGAFVRIANSDGSSPRTYSYSGLAQTVVDGKNTLVLDTEYAYIALSDKGVAKIKLSTGELVSHFVPRNYMVNSAKVFSQTGLTNGVAVNNCYLYLANGTDGVIVLNKNTFNVVGYYKLSASANFIHINNNVAFVGNGQNGLSIIKIN</sequence>
<keyword evidence="1" id="KW-0472">Membrane</keyword>
<dbReference type="InterPro" id="IPR011047">
    <property type="entry name" value="Quinoprotein_ADH-like_sf"/>
</dbReference>
<evidence type="ECO:0000313" key="2">
    <source>
        <dbReference type="EMBL" id="RMZ60306.1"/>
    </source>
</evidence>
<proteinExistence type="predicted"/>
<feature type="transmembrane region" description="Helical" evidence="1">
    <location>
        <begin position="25"/>
        <end position="42"/>
    </location>
</feature>
<reference evidence="2 3" key="1">
    <citation type="submission" date="2018-08" db="EMBL/GenBank/DDBJ databases">
        <title>Chryseobacterium nematophagum: a novel matrix digesting pathogen of nematodes.</title>
        <authorList>
            <person name="Page A."/>
            <person name="Roberts M."/>
            <person name="Felix M.-A."/>
            <person name="Weir W."/>
        </authorList>
    </citation>
    <scope>NUCLEOTIDE SEQUENCE [LARGE SCALE GENOMIC DNA]</scope>
    <source>
        <strain evidence="2 3">JUb275</strain>
    </source>
</reference>
<keyword evidence="1" id="KW-0812">Transmembrane</keyword>
<name>A0A3M7LFH3_9FLAO</name>
<organism evidence="2 3">
    <name type="scientific">Chryseobacterium nematophagum</name>
    <dbReference type="NCBI Taxonomy" id="2305228"/>
    <lineage>
        <taxon>Bacteria</taxon>
        <taxon>Pseudomonadati</taxon>
        <taxon>Bacteroidota</taxon>
        <taxon>Flavobacteriia</taxon>
        <taxon>Flavobacteriales</taxon>
        <taxon>Weeksellaceae</taxon>
        <taxon>Chryseobacterium group</taxon>
        <taxon>Chryseobacterium</taxon>
    </lineage>
</organism>
<dbReference type="Proteomes" id="UP000267524">
    <property type="component" value="Unassembled WGS sequence"/>
</dbReference>
<accession>A0A3M7LFH3</accession>
<dbReference type="SUPFAM" id="SSF50998">
    <property type="entry name" value="Quinoprotein alcohol dehydrogenase-like"/>
    <property type="match status" value="1"/>
</dbReference>
<gene>
    <name evidence="2" type="ORF">D1632_05035</name>
</gene>
<comment type="caution">
    <text evidence="2">The sequence shown here is derived from an EMBL/GenBank/DDBJ whole genome shotgun (WGS) entry which is preliminary data.</text>
</comment>
<dbReference type="EMBL" id="QWIV01000008">
    <property type="protein sequence ID" value="RMZ60306.1"/>
    <property type="molecule type" value="Genomic_DNA"/>
</dbReference>
<protein>
    <submittedName>
        <fullName evidence="2">Uncharacterized protein</fullName>
    </submittedName>
</protein>